<dbReference type="RefSeq" id="WP_166397177.1">
    <property type="nucleotide sequence ID" value="NZ_CP045121.1"/>
</dbReference>
<evidence type="ECO:0000313" key="4">
    <source>
        <dbReference type="Proteomes" id="UP000502706"/>
    </source>
</evidence>
<dbReference type="KEGG" id="rmar:GBA65_14390"/>
<evidence type="ECO:0000256" key="1">
    <source>
        <dbReference type="SAM" id="MobiDB-lite"/>
    </source>
</evidence>
<sequence>MLRAALLRPWPLIVLVIGLVFFALTLTWWALPLTAATYAALVALAVRDPIFQTLVLEGREKARLLAQSRARQISGQTPKTRARRLREGETRDRLEAALEARERVLVAINGSDEETRNLFAGAVPQLERAAELLVDLAEAREQAPQEERNPGALSAIDAELSRAPERFHALRSEVVRASIESDADARDRAESVRESLDETNRRLRELRASA</sequence>
<reference evidence="3 4" key="1">
    <citation type="submission" date="2019-10" db="EMBL/GenBank/DDBJ databases">
        <title>Rubrobacter sp nov SCSIO 52915 isolated from a deep-sea sediment in the South China Sea.</title>
        <authorList>
            <person name="Chen R.W."/>
        </authorList>
    </citation>
    <scope>NUCLEOTIDE SEQUENCE [LARGE SCALE GENOMIC DNA]</scope>
    <source>
        <strain evidence="3 4">SCSIO 52915</strain>
    </source>
</reference>
<accession>A0A6G8PZ67</accession>
<organism evidence="3 4">
    <name type="scientific">Rubrobacter marinus</name>
    <dbReference type="NCBI Taxonomy" id="2653852"/>
    <lineage>
        <taxon>Bacteria</taxon>
        <taxon>Bacillati</taxon>
        <taxon>Actinomycetota</taxon>
        <taxon>Rubrobacteria</taxon>
        <taxon>Rubrobacterales</taxon>
        <taxon>Rubrobacteraceae</taxon>
        <taxon>Rubrobacter</taxon>
    </lineage>
</organism>
<keyword evidence="4" id="KW-1185">Reference proteome</keyword>
<dbReference type="AlphaFoldDB" id="A0A6G8PZ67"/>
<proteinExistence type="predicted"/>
<dbReference type="EMBL" id="CP045121">
    <property type="protein sequence ID" value="QIN79511.1"/>
    <property type="molecule type" value="Genomic_DNA"/>
</dbReference>
<name>A0A6G8PZ67_9ACTN</name>
<dbReference type="Proteomes" id="UP000502706">
    <property type="component" value="Chromosome"/>
</dbReference>
<keyword evidence="2" id="KW-0812">Transmembrane</keyword>
<feature type="transmembrane region" description="Helical" evidence="2">
    <location>
        <begin position="12"/>
        <end position="31"/>
    </location>
</feature>
<feature type="compositionally biased region" description="Basic and acidic residues" evidence="1">
    <location>
        <begin position="183"/>
        <end position="199"/>
    </location>
</feature>
<gene>
    <name evidence="3" type="ORF">GBA65_14390</name>
</gene>
<evidence type="ECO:0000313" key="3">
    <source>
        <dbReference type="EMBL" id="QIN79511.1"/>
    </source>
</evidence>
<evidence type="ECO:0000256" key="2">
    <source>
        <dbReference type="SAM" id="Phobius"/>
    </source>
</evidence>
<protein>
    <submittedName>
        <fullName evidence="3">Uncharacterized protein</fullName>
    </submittedName>
</protein>
<keyword evidence="2" id="KW-1133">Transmembrane helix</keyword>
<keyword evidence="2" id="KW-0472">Membrane</keyword>
<feature type="region of interest" description="Disordered" evidence="1">
    <location>
        <begin position="178"/>
        <end position="199"/>
    </location>
</feature>